<keyword evidence="1" id="KW-0472">Membrane</keyword>
<evidence type="ECO:0000313" key="2">
    <source>
        <dbReference type="EMBL" id="NMQ28854.1"/>
    </source>
</evidence>
<keyword evidence="3" id="KW-1185">Reference proteome</keyword>
<feature type="transmembrane region" description="Helical" evidence="1">
    <location>
        <begin position="99"/>
        <end position="122"/>
    </location>
</feature>
<reference evidence="2 3" key="1">
    <citation type="submission" date="2019-03" db="EMBL/GenBank/DDBJ databases">
        <title>Metabolic reconstructions from genomes of highly enriched 'Candidatus Accumulibacter' and 'Candidatus Competibacter' bioreactor populations.</title>
        <authorList>
            <person name="Annavajhala M.K."/>
            <person name="Welles L."/>
            <person name="Abbas B."/>
            <person name="Sorokin D."/>
            <person name="Park H."/>
            <person name="Van Loosdrecht M."/>
            <person name="Chandran K."/>
        </authorList>
    </citation>
    <scope>NUCLEOTIDE SEQUENCE [LARGE SCALE GENOMIC DNA]</scope>
    <source>
        <strain evidence="2 3">SBR_S</strain>
    </source>
</reference>
<gene>
    <name evidence="2" type="ORF">E4Q23_14460</name>
</gene>
<accession>A0ABX1U0K8</accession>
<sequence length="160" mass="17235">MIFFDEPRLVVIVRVLSSQFVISCFSVIPESLLARALKFKIRALVNLGAQLAGGALTLALAFSGYGVWSLVAGAIFSTTINMVGVNFAAPYLHWPHFSFLGAGTLISFGGKVTAGRVLWFFLFSGRHVCCWQTTRQRGARFLLSCNAPCLPAGAKGIGHP</sequence>
<dbReference type="Pfam" id="PF13440">
    <property type="entry name" value="Polysacc_synt_3"/>
    <property type="match status" value="1"/>
</dbReference>
<keyword evidence="1" id="KW-1133">Transmembrane helix</keyword>
<name>A0ABX1U0K8_9PROT</name>
<evidence type="ECO:0000313" key="3">
    <source>
        <dbReference type="Proteomes" id="UP000749010"/>
    </source>
</evidence>
<dbReference type="EMBL" id="SPMY01000041">
    <property type="protein sequence ID" value="NMQ28854.1"/>
    <property type="molecule type" value="Genomic_DNA"/>
</dbReference>
<feature type="transmembrane region" description="Helical" evidence="1">
    <location>
        <begin position="12"/>
        <end position="32"/>
    </location>
</feature>
<organism evidence="2 3">
    <name type="scientific">Candidatus Accumulibacter phosphatis</name>
    <dbReference type="NCBI Taxonomy" id="327160"/>
    <lineage>
        <taxon>Bacteria</taxon>
        <taxon>Pseudomonadati</taxon>
        <taxon>Pseudomonadota</taxon>
        <taxon>Betaproteobacteria</taxon>
        <taxon>Candidatus Accumulibacter</taxon>
    </lineage>
</organism>
<proteinExistence type="predicted"/>
<comment type="caution">
    <text evidence="2">The sequence shown here is derived from an EMBL/GenBank/DDBJ whole genome shotgun (WGS) entry which is preliminary data.</text>
</comment>
<protein>
    <submittedName>
        <fullName evidence="2">Uncharacterized protein</fullName>
    </submittedName>
</protein>
<feature type="transmembrane region" description="Helical" evidence="1">
    <location>
        <begin position="68"/>
        <end position="92"/>
    </location>
</feature>
<dbReference type="Proteomes" id="UP000749010">
    <property type="component" value="Unassembled WGS sequence"/>
</dbReference>
<evidence type="ECO:0000256" key="1">
    <source>
        <dbReference type="SAM" id="Phobius"/>
    </source>
</evidence>
<keyword evidence="1" id="KW-0812">Transmembrane</keyword>